<gene>
    <name evidence="2" type="ORF">M440DRAFT_8936</name>
</gene>
<accession>A0A2T4BQF3</accession>
<dbReference type="AlphaFoldDB" id="A0A2T4BQF3"/>
<reference evidence="2 3" key="1">
    <citation type="submission" date="2016-07" db="EMBL/GenBank/DDBJ databases">
        <title>Multiple horizontal gene transfer events from other fungi enriched the ability of initially mycotrophic Trichoderma (Ascomycota) to feed on dead plant biomass.</title>
        <authorList>
            <consortium name="DOE Joint Genome Institute"/>
            <person name="Aerts A."/>
            <person name="Atanasova L."/>
            <person name="Chenthamara K."/>
            <person name="Zhang J."/>
            <person name="Grujic M."/>
            <person name="Henrissat B."/>
            <person name="Kuo A."/>
            <person name="Salamov A."/>
            <person name="Lipzen A."/>
            <person name="Labutti K."/>
            <person name="Barry K."/>
            <person name="Miao Y."/>
            <person name="Rahimi M.J."/>
            <person name="Shen Q."/>
            <person name="Grigoriev I.V."/>
            <person name="Kubicek C.P."/>
            <person name="Druzhinina I.S."/>
        </authorList>
    </citation>
    <scope>NUCLEOTIDE SEQUENCE [LARGE SCALE GENOMIC DNA]</scope>
    <source>
        <strain evidence="2 3">ATCC 18648</strain>
    </source>
</reference>
<dbReference type="Proteomes" id="UP000240760">
    <property type="component" value="Unassembled WGS sequence"/>
</dbReference>
<dbReference type="GO" id="GO:0016740">
    <property type="term" value="F:transferase activity"/>
    <property type="evidence" value="ECO:0007669"/>
    <property type="project" value="UniProtKB-KW"/>
</dbReference>
<evidence type="ECO:0000313" key="3">
    <source>
        <dbReference type="Proteomes" id="UP000240760"/>
    </source>
</evidence>
<keyword evidence="3" id="KW-1185">Reference proteome</keyword>
<dbReference type="EMBL" id="KZ679148">
    <property type="protein sequence ID" value="PTB71537.1"/>
    <property type="molecule type" value="Genomic_DNA"/>
</dbReference>
<keyword evidence="2" id="KW-0808">Transferase</keyword>
<evidence type="ECO:0000313" key="2">
    <source>
        <dbReference type="EMBL" id="PTB71537.1"/>
    </source>
</evidence>
<feature type="transmembrane region" description="Helical" evidence="1">
    <location>
        <begin position="12"/>
        <end position="35"/>
    </location>
</feature>
<dbReference type="STRING" id="983965.A0A2T4BQF3"/>
<sequence length="136" mass="14671">MKASAWLSGIRLRLRLLAVLPAAIITYIVAFTAIVEFFSASNRPTVETVPVDRAGGTKNGRLELTKAMQLDFGRVANKTPGFEKVVAIGLPERSDKRDALELMASLTGFDIEWVDGVKPASILNKAVPYGIDLAAV</sequence>
<proteinExistence type="predicted"/>
<name>A0A2T4BQF3_TRILO</name>
<evidence type="ECO:0000256" key="1">
    <source>
        <dbReference type="SAM" id="Phobius"/>
    </source>
</evidence>
<keyword evidence="1" id="KW-0472">Membrane</keyword>
<organism evidence="2 3">
    <name type="scientific">Trichoderma longibrachiatum ATCC 18648</name>
    <dbReference type="NCBI Taxonomy" id="983965"/>
    <lineage>
        <taxon>Eukaryota</taxon>
        <taxon>Fungi</taxon>
        <taxon>Dikarya</taxon>
        <taxon>Ascomycota</taxon>
        <taxon>Pezizomycotina</taxon>
        <taxon>Sordariomycetes</taxon>
        <taxon>Hypocreomycetidae</taxon>
        <taxon>Hypocreales</taxon>
        <taxon>Hypocreaceae</taxon>
        <taxon>Trichoderma</taxon>
    </lineage>
</organism>
<keyword evidence="1" id="KW-1133">Transmembrane helix</keyword>
<dbReference type="OrthoDB" id="47375at2759"/>
<protein>
    <submittedName>
        <fullName evidence="2">Glycosyltransferase family 25 protein</fullName>
    </submittedName>
</protein>
<keyword evidence="1" id="KW-0812">Transmembrane</keyword>